<sequence length="79" mass="9205">MDNEESTTKPKRIPVTRGPKKLTERKRIIRTYIMQHQNSGAVKLSDLLKQVAPELKITVREIEVEKRVLRKNGAIKRLK</sequence>
<proteinExistence type="predicted"/>
<reference evidence="3" key="1">
    <citation type="journal article" date="2020" name="bioRxiv">
        <title>A rank-normalized archaeal taxonomy based on genome phylogeny resolves widespread incomplete and uneven classifications.</title>
        <authorList>
            <person name="Rinke C."/>
            <person name="Chuvochina M."/>
            <person name="Mussig A.J."/>
            <person name="Chaumeil P.-A."/>
            <person name="Waite D.W."/>
            <person name="Whitman W.B."/>
            <person name="Parks D.H."/>
            <person name="Hugenholtz P."/>
        </authorList>
    </citation>
    <scope>NUCLEOTIDE SEQUENCE [LARGE SCALE GENOMIC DNA]</scope>
</reference>
<evidence type="ECO:0000256" key="1">
    <source>
        <dbReference type="SAM" id="MobiDB-lite"/>
    </source>
</evidence>
<dbReference type="AlphaFoldDB" id="A0A7J4IY53"/>
<organism evidence="2 3">
    <name type="scientific">Candidatus Iainarchaeum sp</name>
    <dbReference type="NCBI Taxonomy" id="3101447"/>
    <lineage>
        <taxon>Archaea</taxon>
        <taxon>Candidatus Iainarchaeota</taxon>
        <taxon>Candidatus Iainarchaeia</taxon>
        <taxon>Candidatus Iainarchaeales</taxon>
        <taxon>Candidatus Iainarchaeaceae</taxon>
        <taxon>Candidatus Iainarchaeum</taxon>
    </lineage>
</organism>
<feature type="region of interest" description="Disordered" evidence="1">
    <location>
        <begin position="1"/>
        <end position="21"/>
    </location>
</feature>
<accession>A0A7J4IY53</accession>
<protein>
    <submittedName>
        <fullName evidence="2">Uncharacterized protein</fullName>
    </submittedName>
</protein>
<dbReference type="Proteomes" id="UP000577419">
    <property type="component" value="Unassembled WGS sequence"/>
</dbReference>
<name>A0A7J4IY53_9ARCH</name>
<evidence type="ECO:0000313" key="2">
    <source>
        <dbReference type="EMBL" id="HIH07896.1"/>
    </source>
</evidence>
<dbReference type="EMBL" id="DUFG01000005">
    <property type="protein sequence ID" value="HIH07896.1"/>
    <property type="molecule type" value="Genomic_DNA"/>
</dbReference>
<feature type="compositionally biased region" description="Basic residues" evidence="1">
    <location>
        <begin position="9"/>
        <end position="20"/>
    </location>
</feature>
<gene>
    <name evidence="2" type="ORF">HA237_00845</name>
</gene>
<comment type="caution">
    <text evidence="2">The sequence shown here is derived from an EMBL/GenBank/DDBJ whole genome shotgun (WGS) entry which is preliminary data.</text>
</comment>
<evidence type="ECO:0000313" key="3">
    <source>
        <dbReference type="Proteomes" id="UP000577419"/>
    </source>
</evidence>